<evidence type="ECO:0000313" key="1">
    <source>
        <dbReference type="EMBL" id="CAH6722480.1"/>
    </source>
</evidence>
<gene>
    <name evidence="1" type="ORF">CLIB1444_09S04500</name>
</gene>
<reference evidence="1" key="1">
    <citation type="submission" date="2022-06" db="EMBL/GenBank/DDBJ databases">
        <authorList>
            <person name="Legras J.-L."/>
            <person name="Devillers H."/>
            <person name="Grondin C."/>
        </authorList>
    </citation>
    <scope>NUCLEOTIDE SEQUENCE</scope>
    <source>
        <strain evidence="1">CLIB 1444</strain>
    </source>
</reference>
<dbReference type="EMBL" id="CALSDN010000009">
    <property type="protein sequence ID" value="CAH6722480.1"/>
    <property type="molecule type" value="Genomic_DNA"/>
</dbReference>
<accession>A0ACA9YBP3</accession>
<keyword evidence="2" id="KW-1185">Reference proteome</keyword>
<dbReference type="Proteomes" id="UP001152531">
    <property type="component" value="Unassembled WGS sequence"/>
</dbReference>
<evidence type="ECO:0000313" key="2">
    <source>
        <dbReference type="Proteomes" id="UP001152531"/>
    </source>
</evidence>
<name>A0ACA9YBP3_9ASCO</name>
<protein>
    <submittedName>
        <fullName evidence="1">Uncharacterized protein</fullName>
    </submittedName>
</protein>
<organism evidence="1 2">
    <name type="scientific">[Candida] jaroonii</name>
    <dbReference type="NCBI Taxonomy" id="467808"/>
    <lineage>
        <taxon>Eukaryota</taxon>
        <taxon>Fungi</taxon>
        <taxon>Dikarya</taxon>
        <taxon>Ascomycota</taxon>
        <taxon>Saccharomycotina</taxon>
        <taxon>Pichiomycetes</taxon>
        <taxon>Debaryomycetaceae</taxon>
        <taxon>Yamadazyma</taxon>
    </lineage>
</organism>
<proteinExistence type="predicted"/>
<sequence length="890" mass="100467">MTEKKKSYSKNGCRECKRRKIKCDEAKPQCRQCTRLDKVCSYPKAGEKVLRVSKKFLIENKDKLFAPEEKEQLENIKINDKRKYKRDIQARKLQDSKTQSPTSSFSSPSQIPVPTSNPNENIQDVNSNNTGHGPIPMNNSISPYPFMYQQQFSPEPTLQSHLQQQPQQHQQMQHLPQPSIPQPQPQHPAQFNNFTIQNRMTMPNPNMNNQYPMNLRIPSPIPGQPLTSPLGGPNYNFNRNSFFKTFHPLSSSGINKPISPQPQLNMLPQMSGMGPTSIPNQPPTPGFLSHGLGNFPSIQSPQPLSEVQNSTTSNTSPISKHSNSPNPQMVNSGLPNNPNIENPITTNNLDYFDNYFNREDLNVLASDLNNLVGTIMFESNFEKTDDFEIASSESNSTIRGAPSLTSASRTNNTSVTSPSIPIMSSMYSKSSKIANTPTPTRITKNFPIESIDLKSKHERYYLEEFSHDFAQVILPFNPYDVNAGGYYNPARDILLTHASKEPFLLAAILAQGAKTAYTKKNLAKDEESYCKYLSRCLKLLGPALNKGQNPSQNLTSNIESVLLTVLLLTSANASNIKQDWRPHLKGAKDLLLKYTSHSNDFKESKILIFCKAWFISFELLAGLSSKKGGTLNNNELDLLMKLNDPVEIETLKEFGFVSDNGFNFIIGFHHHMLPTIKDLIKFLNYTRDPKMTRPFEVFQMIDMMGSFNQFSKIYFVNEKPYLTYRDLNNHVPAGLLLDIQQLPNSNAPPPFDPIFTPNGTVIVNWMDLCSQAYCLSGVLVLLTKGFDLSFDDEQVKPITESLVNLMKILKYSPKAKFLRWATLMIQWPMLMGGLNIHSPEQKLIVERFFQVVGSGSASFFIKRINKLWNKRSNPDSSDSESEADIDLVTY</sequence>
<comment type="caution">
    <text evidence="1">The sequence shown here is derived from an EMBL/GenBank/DDBJ whole genome shotgun (WGS) entry which is preliminary data.</text>
</comment>